<dbReference type="GeneID" id="111116517"/>
<keyword evidence="2" id="KW-1185">Reference proteome</keyword>
<dbReference type="InterPro" id="IPR002181">
    <property type="entry name" value="Fibrinogen_a/b/g_C_dom"/>
</dbReference>
<accession>A0A8B8C7X7</accession>
<feature type="domain" description="Fibrinogen C-terminal" evidence="1">
    <location>
        <begin position="68"/>
        <end position="209"/>
    </location>
</feature>
<dbReference type="InterPro" id="IPR036056">
    <property type="entry name" value="Fibrinogen-like_C"/>
</dbReference>
<dbReference type="AlphaFoldDB" id="A0A8B8C7X7"/>
<evidence type="ECO:0000313" key="2">
    <source>
        <dbReference type="Proteomes" id="UP000694844"/>
    </source>
</evidence>
<dbReference type="GO" id="GO:0005615">
    <property type="term" value="C:extracellular space"/>
    <property type="evidence" value="ECO:0007669"/>
    <property type="project" value="TreeGrafter"/>
</dbReference>
<dbReference type="SUPFAM" id="SSF56496">
    <property type="entry name" value="Fibrinogen C-terminal domain-like"/>
    <property type="match status" value="1"/>
</dbReference>
<gene>
    <name evidence="3" type="primary">LOC111116517</name>
</gene>
<name>A0A8B8C7X7_CRAVI</name>
<dbReference type="PANTHER" id="PTHR19143">
    <property type="entry name" value="FIBRINOGEN/TENASCIN/ANGIOPOEITIN"/>
    <property type="match status" value="1"/>
</dbReference>
<dbReference type="InterPro" id="IPR014716">
    <property type="entry name" value="Fibrinogen_a/b/g_C_1"/>
</dbReference>
<protein>
    <submittedName>
        <fullName evidence="3">Ficolin-1-like</fullName>
    </submittedName>
</protein>
<dbReference type="SMART" id="SM00186">
    <property type="entry name" value="FBG"/>
    <property type="match status" value="1"/>
</dbReference>
<dbReference type="RefSeq" id="XP_022311219.1">
    <property type="nucleotide sequence ID" value="XM_022455511.1"/>
</dbReference>
<dbReference type="Gene3D" id="3.90.215.10">
    <property type="entry name" value="Gamma Fibrinogen, chain A, domain 1"/>
    <property type="match status" value="2"/>
</dbReference>
<dbReference type="PROSITE" id="PS51406">
    <property type="entry name" value="FIBRINOGEN_C_2"/>
    <property type="match status" value="2"/>
</dbReference>
<dbReference type="Pfam" id="PF00147">
    <property type="entry name" value="Fibrinogen_C"/>
    <property type="match status" value="1"/>
</dbReference>
<sequence>MKQINGFLKEREYVKGIQVCEIKPANCQDLLERGYTTSGVSTIYPWDECDNKFRSVDVFCDMETSGGGNEVIHQLTRHVNVTLYVAITLVSGVTKHQEYRHFSVADESDKFRLFLQEPADGTLGDSMVHTDVTGIENRSLTGMPFTTYDQDNAPSGNCGLKYGGGWWFNECYMCFLNGPWDDWEWGWPWYPTVTEGKNIRGTIMMIRPN</sequence>
<proteinExistence type="predicted"/>
<reference evidence="3" key="1">
    <citation type="submission" date="2025-08" db="UniProtKB">
        <authorList>
            <consortium name="RefSeq"/>
        </authorList>
    </citation>
    <scope>IDENTIFICATION</scope>
    <source>
        <tissue evidence="3">Whole sample</tissue>
    </source>
</reference>
<dbReference type="KEGG" id="cvn:111116517"/>
<organism evidence="2 3">
    <name type="scientific">Crassostrea virginica</name>
    <name type="common">Eastern oyster</name>
    <dbReference type="NCBI Taxonomy" id="6565"/>
    <lineage>
        <taxon>Eukaryota</taxon>
        <taxon>Metazoa</taxon>
        <taxon>Spiralia</taxon>
        <taxon>Lophotrochozoa</taxon>
        <taxon>Mollusca</taxon>
        <taxon>Bivalvia</taxon>
        <taxon>Autobranchia</taxon>
        <taxon>Pteriomorphia</taxon>
        <taxon>Ostreida</taxon>
        <taxon>Ostreoidea</taxon>
        <taxon>Ostreidae</taxon>
        <taxon>Crassostrea</taxon>
    </lineage>
</organism>
<evidence type="ECO:0000259" key="1">
    <source>
        <dbReference type="PROSITE" id="PS51406"/>
    </source>
</evidence>
<dbReference type="InterPro" id="IPR050373">
    <property type="entry name" value="Fibrinogen_C-term_domain"/>
</dbReference>
<dbReference type="Proteomes" id="UP000694844">
    <property type="component" value="Chromosome 10"/>
</dbReference>
<evidence type="ECO:0000313" key="3">
    <source>
        <dbReference type="RefSeq" id="XP_022311219.1"/>
    </source>
</evidence>
<feature type="domain" description="Fibrinogen C-terminal" evidence="1">
    <location>
        <begin position="18"/>
        <end position="67"/>
    </location>
</feature>
<dbReference type="OrthoDB" id="6345539at2759"/>